<dbReference type="GO" id="GO:0008757">
    <property type="term" value="F:S-adenosylmethionine-dependent methyltransferase activity"/>
    <property type="evidence" value="ECO:0007669"/>
    <property type="project" value="UniProtKB-UniRule"/>
</dbReference>
<dbReference type="EC" id="2.1.1.207" evidence="6"/>
<reference evidence="9 10" key="1">
    <citation type="submission" date="2020-06" db="EMBL/GenBank/DDBJ databases">
        <title>The endosymbiont of the kinetoplastid Bodo saltans is a Paracaedibacter-like alpha-proteobacterium possessing a putative toxin-antitoxin system.</title>
        <authorList>
            <person name="Midha S."/>
            <person name="Rigden D.J."/>
            <person name="Siozios S."/>
            <person name="Hurst G.D.D."/>
            <person name="Jackson A.P."/>
        </authorList>
    </citation>
    <scope>NUCLEOTIDE SEQUENCE [LARGE SCALE GENOMIC DNA]</scope>
    <source>
        <strain evidence="9">Lake Konstanz</strain>
    </source>
</reference>
<protein>
    <recommendedName>
        <fullName evidence="6">tRNA (cytidine(34)-2'-O)-methyltransferase</fullName>
        <ecNumber evidence="6">2.1.1.207</ecNumber>
    </recommendedName>
    <alternativeName>
        <fullName evidence="6">tRNA (cytidine/uridine-2'-O-)-methyltransferase TrmL</fullName>
    </alternativeName>
</protein>
<comment type="subunit">
    <text evidence="6">Homodimer.</text>
</comment>
<dbReference type="GO" id="GO:0008175">
    <property type="term" value="F:tRNA methyltransferase activity"/>
    <property type="evidence" value="ECO:0007669"/>
    <property type="project" value="UniProtKB-UniRule"/>
</dbReference>
<feature type="binding site" evidence="6 7">
    <location>
        <position position="76"/>
    </location>
    <ligand>
        <name>S-adenosyl-L-methionine</name>
        <dbReference type="ChEBI" id="CHEBI:59789"/>
    </ligand>
</feature>
<evidence type="ECO:0000256" key="7">
    <source>
        <dbReference type="PIRSR" id="PIRSR029256-1"/>
    </source>
</evidence>
<comment type="similarity">
    <text evidence="6">Belongs to the class IV-like SAM-binding methyltransferase superfamily. RNA methyltransferase TrmH family. TrmL subfamily.</text>
</comment>
<keyword evidence="3 6" id="KW-0808">Transferase</keyword>
<dbReference type="HAMAP" id="MF_01885">
    <property type="entry name" value="tRNA_methyltr_TrmL"/>
    <property type="match status" value="1"/>
</dbReference>
<feature type="binding site" evidence="6 7">
    <location>
        <position position="98"/>
    </location>
    <ligand>
        <name>S-adenosyl-L-methionine</name>
        <dbReference type="ChEBI" id="CHEBI:59789"/>
    </ligand>
</feature>
<dbReference type="InterPro" id="IPR029026">
    <property type="entry name" value="tRNA_m1G_MTases_N"/>
</dbReference>
<dbReference type="GO" id="GO:0002130">
    <property type="term" value="P:wobble position ribose methylation"/>
    <property type="evidence" value="ECO:0007669"/>
    <property type="project" value="TreeGrafter"/>
</dbReference>
<evidence type="ECO:0000256" key="4">
    <source>
        <dbReference type="ARBA" id="ARBA00022691"/>
    </source>
</evidence>
<comment type="catalytic activity">
    <reaction evidence="6">
        <text>cytidine(34) in tRNA + S-adenosyl-L-methionine = 2'-O-methylcytidine(34) in tRNA + S-adenosyl-L-homocysteine + H(+)</text>
        <dbReference type="Rhea" id="RHEA:43084"/>
        <dbReference type="Rhea" id="RHEA-COMP:10331"/>
        <dbReference type="Rhea" id="RHEA-COMP:10332"/>
        <dbReference type="ChEBI" id="CHEBI:15378"/>
        <dbReference type="ChEBI" id="CHEBI:57856"/>
        <dbReference type="ChEBI" id="CHEBI:59789"/>
        <dbReference type="ChEBI" id="CHEBI:74495"/>
        <dbReference type="ChEBI" id="CHEBI:82748"/>
        <dbReference type="EC" id="2.1.1.207"/>
    </reaction>
</comment>
<evidence type="ECO:0000259" key="8">
    <source>
        <dbReference type="Pfam" id="PF00588"/>
    </source>
</evidence>
<accession>A0A7L9RSP6</accession>
<evidence type="ECO:0000256" key="6">
    <source>
        <dbReference type="HAMAP-Rule" id="MF_01885"/>
    </source>
</evidence>
<dbReference type="InterPro" id="IPR029028">
    <property type="entry name" value="Alpha/beta_knot_MTases"/>
</dbReference>
<feature type="binding site" evidence="6 7">
    <location>
        <position position="118"/>
    </location>
    <ligand>
        <name>S-adenosyl-L-methionine</name>
        <dbReference type="ChEBI" id="CHEBI:59789"/>
    </ligand>
</feature>
<dbReference type="InterPro" id="IPR016914">
    <property type="entry name" value="TrmL"/>
</dbReference>
<dbReference type="SUPFAM" id="SSF75217">
    <property type="entry name" value="alpha/beta knot"/>
    <property type="match status" value="1"/>
</dbReference>
<proteinExistence type="inferred from homology"/>
<feature type="binding site" evidence="6 7">
    <location>
        <position position="126"/>
    </location>
    <ligand>
        <name>S-adenosyl-L-methionine</name>
        <dbReference type="ChEBI" id="CHEBI:59789"/>
    </ligand>
</feature>
<dbReference type="PANTHER" id="PTHR42971:SF1">
    <property type="entry name" value="TRNA (CYTIDINE(34)-2'-O)-METHYLTRANSFERASE"/>
    <property type="match status" value="1"/>
</dbReference>
<keyword evidence="1 6" id="KW-0963">Cytoplasm</keyword>
<dbReference type="GO" id="GO:0005737">
    <property type="term" value="C:cytoplasm"/>
    <property type="evidence" value="ECO:0007669"/>
    <property type="project" value="UniProtKB-SubCell"/>
</dbReference>
<dbReference type="EMBL" id="CP054719">
    <property type="protein sequence ID" value="QOL19561.1"/>
    <property type="molecule type" value="Genomic_DNA"/>
</dbReference>
<keyword evidence="4 6" id="KW-0949">S-adenosyl-L-methionine</keyword>
<evidence type="ECO:0000256" key="3">
    <source>
        <dbReference type="ARBA" id="ARBA00022679"/>
    </source>
</evidence>
<dbReference type="RefSeq" id="WP_350332311.1">
    <property type="nucleotide sequence ID" value="NZ_CP054719.1"/>
</dbReference>
<keyword evidence="10" id="KW-1185">Reference proteome</keyword>
<evidence type="ECO:0000256" key="2">
    <source>
        <dbReference type="ARBA" id="ARBA00022603"/>
    </source>
</evidence>
<feature type="domain" description="tRNA/rRNA methyltransferase SpoU type" evidence="8">
    <location>
        <begin position="3"/>
        <end position="137"/>
    </location>
</feature>
<dbReference type="InterPro" id="IPR001537">
    <property type="entry name" value="SpoU_MeTrfase"/>
</dbReference>
<dbReference type="GO" id="GO:0003723">
    <property type="term" value="F:RNA binding"/>
    <property type="evidence" value="ECO:0007669"/>
    <property type="project" value="InterPro"/>
</dbReference>
<name>A0A7L9RSP6_9PROT</name>
<keyword evidence="2 6" id="KW-0489">Methyltransferase</keyword>
<dbReference type="KEGG" id="pbal:CPBP_00323"/>
<dbReference type="AlphaFoldDB" id="A0A7L9RSP6"/>
<sequence>MKLALYQPEIAQNVGTILRMCACIGVSVDIIEPCGFPFNSPKFKRSAMDYLEYVQIQRHNSWEEFYAQKTGRLVLLTPHTENVYYDFMFEPSDVLILGQESCGVPQFVMDQSDALLKIPMKAGMRSLNVAMAGAMVLSEAIRQTR</sequence>
<dbReference type="PIRSF" id="PIRSF029256">
    <property type="entry name" value="SpoU_TrmH_prd"/>
    <property type="match status" value="1"/>
</dbReference>
<comment type="function">
    <text evidence="6">Methylates the ribose at the nucleotide 34 wobble position in the two leucyl isoacceptors tRNA(Leu)(CmAA) and tRNA(Leu)(cmnm5UmAA). Catalyzes the methyl transfer from S-adenosyl-L-methionine to the 2'-OH of the wobble nucleotide.</text>
</comment>
<dbReference type="Proteomes" id="UP000594001">
    <property type="component" value="Chromosome"/>
</dbReference>
<evidence type="ECO:0000256" key="5">
    <source>
        <dbReference type="ARBA" id="ARBA00022694"/>
    </source>
</evidence>
<comment type="subcellular location">
    <subcellularLocation>
        <location evidence="6">Cytoplasm</location>
    </subcellularLocation>
</comment>
<evidence type="ECO:0000313" key="9">
    <source>
        <dbReference type="EMBL" id="QOL19561.1"/>
    </source>
</evidence>
<dbReference type="Pfam" id="PF00588">
    <property type="entry name" value="SpoU_methylase"/>
    <property type="match status" value="1"/>
</dbReference>
<evidence type="ECO:0000256" key="1">
    <source>
        <dbReference type="ARBA" id="ARBA00022490"/>
    </source>
</evidence>
<dbReference type="Gene3D" id="3.40.1280.10">
    <property type="match status" value="1"/>
</dbReference>
<evidence type="ECO:0000313" key="10">
    <source>
        <dbReference type="Proteomes" id="UP000594001"/>
    </source>
</evidence>
<comment type="catalytic activity">
    <reaction evidence="6">
        <text>5-carboxymethylaminomethyluridine(34) in tRNA(Leu) + S-adenosyl-L-methionine = 5-carboxymethylaminomethyl-2'-O-methyluridine(34) in tRNA(Leu) + S-adenosyl-L-homocysteine + H(+)</text>
        <dbReference type="Rhea" id="RHEA:43088"/>
        <dbReference type="Rhea" id="RHEA-COMP:10333"/>
        <dbReference type="Rhea" id="RHEA-COMP:10334"/>
        <dbReference type="ChEBI" id="CHEBI:15378"/>
        <dbReference type="ChEBI" id="CHEBI:57856"/>
        <dbReference type="ChEBI" id="CHEBI:59789"/>
        <dbReference type="ChEBI" id="CHEBI:74508"/>
        <dbReference type="ChEBI" id="CHEBI:74511"/>
        <dbReference type="EC" id="2.1.1.207"/>
    </reaction>
</comment>
<dbReference type="CDD" id="cd18094">
    <property type="entry name" value="SpoU-like_TrmL"/>
    <property type="match status" value="1"/>
</dbReference>
<gene>
    <name evidence="6 9" type="primary">trmL</name>
    <name evidence="9" type="ORF">CPBP_00323</name>
</gene>
<keyword evidence="5 6" id="KW-0819">tRNA processing</keyword>
<organism evidence="9 10">
    <name type="scientific">Candidatus Bodocaedibacter vickermanii</name>
    <dbReference type="NCBI Taxonomy" id="2741701"/>
    <lineage>
        <taxon>Bacteria</taxon>
        <taxon>Pseudomonadati</taxon>
        <taxon>Pseudomonadota</taxon>
        <taxon>Alphaproteobacteria</taxon>
        <taxon>Holosporales</taxon>
        <taxon>Candidatus Paracaedibacteraceae</taxon>
        <taxon>Candidatus Bodocaedibacter</taxon>
    </lineage>
</organism>
<dbReference type="PANTHER" id="PTHR42971">
    <property type="entry name" value="TRNA (CYTIDINE(34)-2'-O)-METHYLTRANSFERASE"/>
    <property type="match status" value="1"/>
</dbReference>